<dbReference type="GO" id="GO:0030248">
    <property type="term" value="F:cellulose binding"/>
    <property type="evidence" value="ECO:0007669"/>
    <property type="project" value="InterPro"/>
</dbReference>
<feature type="domain" description="CBM1" evidence="3">
    <location>
        <begin position="21"/>
        <end position="57"/>
    </location>
</feature>
<protein>
    <recommendedName>
        <fullName evidence="3">CBM1 domain-containing protein</fullName>
    </recommendedName>
</protein>
<dbReference type="STRING" id="1754191.A0A1Y1V4W3"/>
<feature type="signal peptide" evidence="2">
    <location>
        <begin position="1"/>
        <end position="20"/>
    </location>
</feature>
<accession>A0A1Y1V4W3</accession>
<evidence type="ECO:0000256" key="2">
    <source>
        <dbReference type="SAM" id="SignalP"/>
    </source>
</evidence>
<name>A0A1Y1V4W3_9FUNG</name>
<dbReference type="AlphaFoldDB" id="A0A1Y1V4W3"/>
<sequence length="63" mass="6657">MKFLACASILSLGLFNFANAACAGPFAQCGGNNFEGEACCEPGYECVAFNEWYSQCQQSSSAV</sequence>
<dbReference type="GO" id="GO:0005975">
    <property type="term" value="P:carbohydrate metabolic process"/>
    <property type="evidence" value="ECO:0007669"/>
    <property type="project" value="InterPro"/>
</dbReference>
<organism evidence="4 5">
    <name type="scientific">Piromyces finnis</name>
    <dbReference type="NCBI Taxonomy" id="1754191"/>
    <lineage>
        <taxon>Eukaryota</taxon>
        <taxon>Fungi</taxon>
        <taxon>Fungi incertae sedis</taxon>
        <taxon>Chytridiomycota</taxon>
        <taxon>Chytridiomycota incertae sedis</taxon>
        <taxon>Neocallimastigomycetes</taxon>
        <taxon>Neocallimastigales</taxon>
        <taxon>Neocallimastigaceae</taxon>
        <taxon>Piromyces</taxon>
    </lineage>
</organism>
<dbReference type="PROSITE" id="PS00562">
    <property type="entry name" value="CBM1_1"/>
    <property type="match status" value="1"/>
</dbReference>
<dbReference type="OrthoDB" id="444269at2759"/>
<dbReference type="PROSITE" id="PS51164">
    <property type="entry name" value="CBM1_2"/>
    <property type="match status" value="1"/>
</dbReference>
<proteinExistence type="predicted"/>
<keyword evidence="1 2" id="KW-0732">Signal</keyword>
<gene>
    <name evidence="4" type="ORF">BCR36DRAFT_220715</name>
</gene>
<evidence type="ECO:0000259" key="3">
    <source>
        <dbReference type="PROSITE" id="PS51164"/>
    </source>
</evidence>
<evidence type="ECO:0000256" key="1">
    <source>
        <dbReference type="ARBA" id="ARBA00022729"/>
    </source>
</evidence>
<reference evidence="4 5" key="1">
    <citation type="submission" date="2016-08" db="EMBL/GenBank/DDBJ databases">
        <title>Genomes of anaerobic fungi encode conserved fungal cellulosomes for biomass hydrolysis.</title>
        <authorList>
            <consortium name="DOE Joint Genome Institute"/>
            <person name="Haitjema C.H."/>
            <person name="Gilmore S.P."/>
            <person name="Henske J.K."/>
            <person name="Solomon K.V."/>
            <person name="De Groot R."/>
            <person name="Kuo A."/>
            <person name="Mondo S.J."/>
            <person name="Salamov A.A."/>
            <person name="Labutti K."/>
            <person name="Zhao Z."/>
            <person name="Chiniquy J."/>
            <person name="Barry K."/>
            <person name="Brewer H.M."/>
            <person name="Purvine S.O."/>
            <person name="Wright A.T."/>
            <person name="Boxma B."/>
            <person name="Van Alen T."/>
            <person name="Hackstein J.H."/>
            <person name="Baker S.E."/>
            <person name="Grigoriev I.V."/>
            <person name="O'Malley M.A."/>
        </authorList>
    </citation>
    <scope>NUCLEOTIDE SEQUENCE [LARGE SCALE GENOMIC DNA]</scope>
    <source>
        <strain evidence="5">finn</strain>
    </source>
</reference>
<feature type="non-terminal residue" evidence="4">
    <location>
        <position position="63"/>
    </location>
</feature>
<evidence type="ECO:0000313" key="5">
    <source>
        <dbReference type="Proteomes" id="UP000193719"/>
    </source>
</evidence>
<dbReference type="Pfam" id="PF00734">
    <property type="entry name" value="CBM_1"/>
    <property type="match status" value="1"/>
</dbReference>
<reference evidence="4 5" key="2">
    <citation type="submission" date="2016-08" db="EMBL/GenBank/DDBJ databases">
        <title>Pervasive Adenine N6-methylation of Active Genes in Fungi.</title>
        <authorList>
            <consortium name="DOE Joint Genome Institute"/>
            <person name="Mondo S.J."/>
            <person name="Dannebaum R.O."/>
            <person name="Kuo R.C."/>
            <person name="Labutti K."/>
            <person name="Haridas S."/>
            <person name="Kuo A."/>
            <person name="Salamov A."/>
            <person name="Ahrendt S.R."/>
            <person name="Lipzen A."/>
            <person name="Sullivan W."/>
            <person name="Andreopoulos W.B."/>
            <person name="Clum A."/>
            <person name="Lindquist E."/>
            <person name="Daum C."/>
            <person name="Ramamoorthy G.K."/>
            <person name="Gryganskyi A."/>
            <person name="Culley D."/>
            <person name="Magnuson J.K."/>
            <person name="James T.Y."/>
            <person name="O'Malley M.A."/>
            <person name="Stajich J.E."/>
            <person name="Spatafora J.W."/>
            <person name="Visel A."/>
            <person name="Grigoriev I.V."/>
        </authorList>
    </citation>
    <scope>NUCLEOTIDE SEQUENCE [LARGE SCALE GENOMIC DNA]</scope>
    <source>
        <strain evidence="5">finn</strain>
    </source>
</reference>
<dbReference type="EMBL" id="MCFH01000034">
    <property type="protein sequence ID" value="ORX46610.1"/>
    <property type="molecule type" value="Genomic_DNA"/>
</dbReference>
<keyword evidence="5" id="KW-1185">Reference proteome</keyword>
<dbReference type="SMART" id="SM00236">
    <property type="entry name" value="fCBD"/>
    <property type="match status" value="1"/>
</dbReference>
<dbReference type="InterPro" id="IPR000254">
    <property type="entry name" value="CBD"/>
</dbReference>
<dbReference type="SUPFAM" id="SSF57180">
    <property type="entry name" value="Cellulose-binding domain"/>
    <property type="match status" value="1"/>
</dbReference>
<dbReference type="Proteomes" id="UP000193719">
    <property type="component" value="Unassembled WGS sequence"/>
</dbReference>
<evidence type="ECO:0000313" key="4">
    <source>
        <dbReference type="EMBL" id="ORX46610.1"/>
    </source>
</evidence>
<feature type="chain" id="PRO_5011009108" description="CBM1 domain-containing protein" evidence="2">
    <location>
        <begin position="21"/>
        <end position="63"/>
    </location>
</feature>
<dbReference type="InterPro" id="IPR035971">
    <property type="entry name" value="CBD_sf"/>
</dbReference>
<dbReference type="GO" id="GO:0005576">
    <property type="term" value="C:extracellular region"/>
    <property type="evidence" value="ECO:0007669"/>
    <property type="project" value="InterPro"/>
</dbReference>
<comment type="caution">
    <text evidence="4">The sequence shown here is derived from an EMBL/GenBank/DDBJ whole genome shotgun (WGS) entry which is preliminary data.</text>
</comment>